<dbReference type="Proteomes" id="UP001500194">
    <property type="component" value="Unassembled WGS sequence"/>
</dbReference>
<dbReference type="EMBL" id="BAAADU010000002">
    <property type="protein sequence ID" value="GAA0654805.1"/>
    <property type="molecule type" value="Genomic_DNA"/>
</dbReference>
<feature type="transmembrane region" description="Helical" evidence="2">
    <location>
        <begin position="493"/>
        <end position="518"/>
    </location>
</feature>
<feature type="transmembrane region" description="Helical" evidence="2">
    <location>
        <begin position="298"/>
        <end position="319"/>
    </location>
</feature>
<feature type="transmembrane region" description="Helical" evidence="2">
    <location>
        <begin position="427"/>
        <end position="450"/>
    </location>
</feature>
<feature type="transmembrane region" description="Helical" evidence="2">
    <location>
        <begin position="26"/>
        <end position="46"/>
    </location>
</feature>
<feature type="region of interest" description="Disordered" evidence="1">
    <location>
        <begin position="149"/>
        <end position="216"/>
    </location>
</feature>
<evidence type="ECO:0000256" key="2">
    <source>
        <dbReference type="SAM" id="Phobius"/>
    </source>
</evidence>
<proteinExistence type="predicted"/>
<dbReference type="GeneID" id="68573518"/>
<comment type="caution">
    <text evidence="3">The sequence shown here is derived from an EMBL/GenBank/DDBJ whole genome shotgun (WGS) entry which is preliminary data.</text>
</comment>
<reference evidence="3 4" key="1">
    <citation type="journal article" date="2019" name="Int. J. Syst. Evol. Microbiol.">
        <title>The Global Catalogue of Microorganisms (GCM) 10K type strain sequencing project: providing services to taxonomists for standard genome sequencing and annotation.</title>
        <authorList>
            <consortium name="The Broad Institute Genomics Platform"/>
            <consortium name="The Broad Institute Genome Sequencing Center for Infectious Disease"/>
            <person name="Wu L."/>
            <person name="Ma J."/>
        </authorList>
    </citation>
    <scope>NUCLEOTIDE SEQUENCE [LARGE SCALE GENOMIC DNA]</scope>
    <source>
        <strain evidence="3 4">JCM 16327</strain>
    </source>
</reference>
<feature type="compositionally biased region" description="Low complexity" evidence="1">
    <location>
        <begin position="179"/>
        <end position="188"/>
    </location>
</feature>
<feature type="transmembrane region" description="Helical" evidence="2">
    <location>
        <begin position="538"/>
        <end position="562"/>
    </location>
</feature>
<evidence type="ECO:0000256" key="1">
    <source>
        <dbReference type="SAM" id="MobiDB-lite"/>
    </source>
</evidence>
<sequence>MNPRRVLRIARWEATKSTGNVDRRTAVLLVGVVLSLAVLAPVLVAVQPSPGEGIYRVGVDEDNRYHAVVERNPELRAVSADPRDVADGAAELSIRGSQFYVGDSQKSQAALAELRAAVVAYNDYLMSLESDQSAAFPVTVTLQYLEQDADDPANSDGANGGDPAGGDGTSGGDGGTGGADPTTTAPDGGDAGGSGGGVPAVPGGAFGGTQTGTPSSLSPPFPLRSLVLAFAFLLPLNVLIQAYGSSVINERINRRGEPMLVSPASRGDIVLGKTLPYLGVAVAITAVIAFAVGGGLVSVLAVLPLAGLFLAATFVGAMLARSYKELTFVTVFVSVPLMAYAFVPAVFTEVHPIAAISPLSLVVQDLQGAPVGLGEFLFGTLPVSLAALVCFALGTGVYREEDMFTQRPVPAKAMDALAAPLHSVWRVGLWTALFIPFAFIAELFAVASLFVLPSSLALPVLFAAIAVIEEAVKSLHVRAGFLRSRFPDDRRTALALGVAAGLGFFLGEKLTLITQLVGLPGLELGQAAFGPTLGASPLVLAVSLFAPLALHTVTASVSALGARGTRAKYVAGFGLAVLIHLAYNLTVVNAVA</sequence>
<feature type="transmembrane region" description="Helical" evidence="2">
    <location>
        <begin position="569"/>
        <end position="591"/>
    </location>
</feature>
<dbReference type="RefSeq" id="WP_227260352.1">
    <property type="nucleotide sequence ID" value="NZ_BAAADU010000002.1"/>
</dbReference>
<keyword evidence="2" id="KW-0472">Membrane</keyword>
<feature type="transmembrane region" description="Helical" evidence="2">
    <location>
        <begin position="269"/>
        <end position="292"/>
    </location>
</feature>
<evidence type="ECO:0000313" key="3">
    <source>
        <dbReference type="EMBL" id="GAA0654805.1"/>
    </source>
</evidence>
<evidence type="ECO:0000313" key="4">
    <source>
        <dbReference type="Proteomes" id="UP001500194"/>
    </source>
</evidence>
<organism evidence="3 4">
    <name type="scientific">Salarchaeum japonicum</name>
    <dbReference type="NCBI Taxonomy" id="555573"/>
    <lineage>
        <taxon>Archaea</taxon>
        <taxon>Methanobacteriati</taxon>
        <taxon>Methanobacteriota</taxon>
        <taxon>Stenosarchaea group</taxon>
        <taxon>Halobacteria</taxon>
        <taxon>Halobacteriales</taxon>
        <taxon>Halobacteriaceae</taxon>
    </lineage>
</organism>
<accession>A0AAV3T2S2</accession>
<protein>
    <submittedName>
        <fullName evidence="3">ABC transporter permease</fullName>
    </submittedName>
</protein>
<feature type="compositionally biased region" description="Gly residues" evidence="1">
    <location>
        <begin position="189"/>
        <end position="210"/>
    </location>
</feature>
<dbReference type="PANTHER" id="PTHR43471">
    <property type="entry name" value="ABC TRANSPORTER PERMEASE"/>
    <property type="match status" value="1"/>
</dbReference>
<feature type="compositionally biased region" description="Gly residues" evidence="1">
    <location>
        <begin position="158"/>
        <end position="178"/>
    </location>
</feature>
<dbReference type="AlphaFoldDB" id="A0AAV3T2S2"/>
<feature type="transmembrane region" description="Helical" evidence="2">
    <location>
        <begin position="226"/>
        <end position="248"/>
    </location>
</feature>
<keyword evidence="4" id="KW-1185">Reference proteome</keyword>
<gene>
    <name evidence="3" type="ORF">GCM10009019_18050</name>
</gene>
<feature type="transmembrane region" description="Helical" evidence="2">
    <location>
        <begin position="326"/>
        <end position="347"/>
    </location>
</feature>
<name>A0AAV3T2S2_9EURY</name>
<feature type="transmembrane region" description="Helical" evidence="2">
    <location>
        <begin position="456"/>
        <end position="472"/>
    </location>
</feature>
<keyword evidence="2" id="KW-0812">Transmembrane</keyword>
<feature type="transmembrane region" description="Helical" evidence="2">
    <location>
        <begin position="376"/>
        <end position="398"/>
    </location>
</feature>
<keyword evidence="2" id="KW-1133">Transmembrane helix</keyword>